<evidence type="ECO:0000256" key="1">
    <source>
        <dbReference type="ARBA" id="ARBA00000824"/>
    </source>
</evidence>
<protein>
    <recommendedName>
        <fullName evidence="2">chorismate mutase</fullName>
        <ecNumber evidence="2">5.4.99.5</ecNumber>
    </recommendedName>
</protein>
<comment type="catalytic activity">
    <reaction evidence="1">
        <text>chorismate = prephenate</text>
        <dbReference type="Rhea" id="RHEA:13897"/>
        <dbReference type="ChEBI" id="CHEBI:29748"/>
        <dbReference type="ChEBI" id="CHEBI:29934"/>
        <dbReference type="EC" id="5.4.99.5"/>
    </reaction>
</comment>
<evidence type="ECO:0000256" key="3">
    <source>
        <dbReference type="ARBA" id="ARBA00023235"/>
    </source>
</evidence>
<dbReference type="GO" id="GO:0004106">
    <property type="term" value="F:chorismate mutase activity"/>
    <property type="evidence" value="ECO:0007669"/>
    <property type="project" value="UniProtKB-EC"/>
</dbReference>
<dbReference type="InterPro" id="IPR036263">
    <property type="entry name" value="Chorismate_II_sf"/>
</dbReference>
<dbReference type="PANTHER" id="PTHR21145:SF0">
    <property type="entry name" value="CHORISMATE MUTASE 1, CHLOROPLASTIC"/>
    <property type="match status" value="1"/>
</dbReference>
<dbReference type="PANTHER" id="PTHR21145">
    <property type="entry name" value="CHORISMATE MUTASE"/>
    <property type="match status" value="1"/>
</dbReference>
<accession>A0ABC8JGZ9</accession>
<organism evidence="4 5">
    <name type="scientific">Eruca vesicaria subsp. sativa</name>
    <name type="common">Garden rocket</name>
    <name type="synonym">Eruca sativa</name>
    <dbReference type="NCBI Taxonomy" id="29727"/>
    <lineage>
        <taxon>Eukaryota</taxon>
        <taxon>Viridiplantae</taxon>
        <taxon>Streptophyta</taxon>
        <taxon>Embryophyta</taxon>
        <taxon>Tracheophyta</taxon>
        <taxon>Spermatophyta</taxon>
        <taxon>Magnoliopsida</taxon>
        <taxon>eudicotyledons</taxon>
        <taxon>Gunneridae</taxon>
        <taxon>Pentapetalae</taxon>
        <taxon>rosids</taxon>
        <taxon>malvids</taxon>
        <taxon>Brassicales</taxon>
        <taxon>Brassicaceae</taxon>
        <taxon>Brassiceae</taxon>
        <taxon>Eruca</taxon>
    </lineage>
</organism>
<dbReference type="EC" id="5.4.99.5" evidence="2"/>
<name>A0ABC8JGZ9_ERUVS</name>
<evidence type="ECO:0000256" key="2">
    <source>
        <dbReference type="ARBA" id="ARBA00012404"/>
    </source>
</evidence>
<sequence>MRSSSCSSPATGFPPPSTHIQNFLLCSLLASSLKAASHLCSRRHDPRWIVDGEETSRWERELDIRKYPRLLDPTALYSVCWREPSTVTTLILTILLLLTCMEGFNGSLVEYIVKGTEKLHAKVGRYKSPDEHPFFPDDLPEHVKEI</sequence>
<dbReference type="Proteomes" id="UP001642260">
    <property type="component" value="Unassembled WGS sequence"/>
</dbReference>
<dbReference type="SUPFAM" id="SSF48600">
    <property type="entry name" value="Chorismate mutase II"/>
    <property type="match status" value="1"/>
</dbReference>
<reference evidence="4 5" key="1">
    <citation type="submission" date="2022-03" db="EMBL/GenBank/DDBJ databases">
        <authorList>
            <person name="Macdonald S."/>
            <person name="Ahmed S."/>
            <person name="Newling K."/>
        </authorList>
    </citation>
    <scope>NUCLEOTIDE SEQUENCE [LARGE SCALE GENOMIC DNA]</scope>
</reference>
<evidence type="ECO:0000313" key="4">
    <source>
        <dbReference type="EMBL" id="CAH8327134.1"/>
    </source>
</evidence>
<dbReference type="Gene3D" id="1.10.590.10">
    <property type="entry name" value="Chorismate mutase, AroQ class superfamily, eukaryotic"/>
    <property type="match status" value="1"/>
</dbReference>
<gene>
    <name evidence="4" type="ORF">ERUC_LOCUS10965</name>
</gene>
<comment type="caution">
    <text evidence="4">The sequence shown here is derived from an EMBL/GenBank/DDBJ whole genome shotgun (WGS) entry which is preliminary data.</text>
</comment>
<proteinExistence type="predicted"/>
<keyword evidence="5" id="KW-1185">Reference proteome</keyword>
<dbReference type="AlphaFoldDB" id="A0ABC8JGZ9"/>
<keyword evidence="3" id="KW-0413">Isomerase</keyword>
<dbReference type="InterPro" id="IPR037039">
    <property type="entry name" value="CM_AroQ_sf_eucaryotic"/>
</dbReference>
<evidence type="ECO:0000313" key="5">
    <source>
        <dbReference type="Proteomes" id="UP001642260"/>
    </source>
</evidence>
<dbReference type="EMBL" id="CAKOAT010107376">
    <property type="protein sequence ID" value="CAH8327134.1"/>
    <property type="molecule type" value="Genomic_DNA"/>
</dbReference>
<dbReference type="InterPro" id="IPR008238">
    <property type="entry name" value="Chorismate_mutase_AroQ_euk"/>
</dbReference>